<evidence type="ECO:0000313" key="3">
    <source>
        <dbReference type="WBParaSite" id="GPUH_0000455401-mRNA-1"/>
    </source>
</evidence>
<dbReference type="WBParaSite" id="GPUH_0000455401-mRNA-1">
    <property type="protein sequence ID" value="GPUH_0000455401-mRNA-1"/>
    <property type="gene ID" value="GPUH_0000455401"/>
</dbReference>
<gene>
    <name evidence="1" type="ORF">GPUH_LOCUS4547</name>
</gene>
<evidence type="ECO:0000313" key="2">
    <source>
        <dbReference type="Proteomes" id="UP000271098"/>
    </source>
</evidence>
<protein>
    <submittedName>
        <fullName evidence="3">UTRA domain-containing protein</fullName>
    </submittedName>
</protein>
<accession>A0A183D756</accession>
<keyword evidence="2" id="KW-1185">Reference proteome</keyword>
<name>A0A183D756_9BILA</name>
<organism evidence="3">
    <name type="scientific">Gongylonema pulchrum</name>
    <dbReference type="NCBI Taxonomy" id="637853"/>
    <lineage>
        <taxon>Eukaryota</taxon>
        <taxon>Metazoa</taxon>
        <taxon>Ecdysozoa</taxon>
        <taxon>Nematoda</taxon>
        <taxon>Chromadorea</taxon>
        <taxon>Rhabditida</taxon>
        <taxon>Spirurina</taxon>
        <taxon>Spiruromorpha</taxon>
        <taxon>Spiruroidea</taxon>
        <taxon>Gongylonematidae</taxon>
        <taxon>Gongylonema</taxon>
    </lineage>
</organism>
<reference evidence="1 2" key="2">
    <citation type="submission" date="2018-11" db="EMBL/GenBank/DDBJ databases">
        <authorList>
            <consortium name="Pathogen Informatics"/>
        </authorList>
    </citation>
    <scope>NUCLEOTIDE SEQUENCE [LARGE SCALE GENOMIC DNA]</scope>
</reference>
<reference evidence="3" key="1">
    <citation type="submission" date="2016-06" db="UniProtKB">
        <authorList>
            <consortium name="WormBaseParasite"/>
        </authorList>
    </citation>
    <scope>IDENTIFICATION</scope>
</reference>
<dbReference type="AlphaFoldDB" id="A0A183D756"/>
<dbReference type="EMBL" id="UYRT01008688">
    <property type="protein sequence ID" value="VDK45742.1"/>
    <property type="molecule type" value="Genomic_DNA"/>
</dbReference>
<proteinExistence type="predicted"/>
<dbReference type="Proteomes" id="UP000271098">
    <property type="component" value="Unassembled WGS sequence"/>
</dbReference>
<evidence type="ECO:0000313" key="1">
    <source>
        <dbReference type="EMBL" id="VDK45742.1"/>
    </source>
</evidence>
<sequence length="124" mass="13522">MLNSKPVFSERLEGIIEEGADLSQIDEGILSRRRTSSIRHHVVPGAEAFVRASSIDQKSLRSSHRLSVTGTEPLTTGLDGFIAAAEAELASEDKVSAGLITVYRNIQGNYTAAVRIYCQRSLFD</sequence>